<evidence type="ECO:0000256" key="1">
    <source>
        <dbReference type="ARBA" id="ARBA00001974"/>
    </source>
</evidence>
<evidence type="ECO:0000259" key="4">
    <source>
        <dbReference type="Pfam" id="PF03486"/>
    </source>
</evidence>
<dbReference type="KEGG" id="our:CEQ07_00875"/>
<evidence type="ECO:0000313" key="6">
    <source>
        <dbReference type="EMBL" id="SPY07605.1"/>
    </source>
</evidence>
<evidence type="ECO:0000313" key="7">
    <source>
        <dbReference type="Proteomes" id="UP000250242"/>
    </source>
</evidence>
<dbReference type="PRINTS" id="PR00411">
    <property type="entry name" value="PNDRDTASEI"/>
</dbReference>
<feature type="domain" description="RsdA/BaiN/AoA(So)-like Rossmann fold-like" evidence="4">
    <location>
        <begin position="13"/>
        <end position="408"/>
    </location>
</feature>
<dbReference type="GeneID" id="93427004"/>
<accession>A0A2X1WLC6</accession>
<keyword evidence="3" id="KW-0274">FAD</keyword>
<dbReference type="InterPro" id="IPR023166">
    <property type="entry name" value="BaiN-like_dom_sf"/>
</dbReference>
<dbReference type="NCBIfam" id="TIGR00275">
    <property type="entry name" value="aminoacetone oxidase family FAD-binding enzyme"/>
    <property type="match status" value="1"/>
</dbReference>
<dbReference type="Pfam" id="PF03486">
    <property type="entry name" value="HI0933_like"/>
    <property type="match status" value="1"/>
</dbReference>
<dbReference type="PANTHER" id="PTHR42887:SF2">
    <property type="entry name" value="OS12G0638800 PROTEIN"/>
    <property type="match status" value="1"/>
</dbReference>
<dbReference type="InterPro" id="IPR004792">
    <property type="entry name" value="BaiN-like"/>
</dbReference>
<evidence type="ECO:0000256" key="3">
    <source>
        <dbReference type="ARBA" id="ARBA00022827"/>
    </source>
</evidence>
<dbReference type="SUPFAM" id="SSF160996">
    <property type="entry name" value="HI0933 insert domain-like"/>
    <property type="match status" value="1"/>
</dbReference>
<feature type="domain" description="RsdA/BaiN/AoA(So)-like insert" evidence="5">
    <location>
        <begin position="201"/>
        <end position="354"/>
    </location>
</feature>
<dbReference type="EMBL" id="UATH01000001">
    <property type="protein sequence ID" value="SPY07605.1"/>
    <property type="molecule type" value="Genomic_DNA"/>
</dbReference>
<dbReference type="InterPro" id="IPR036188">
    <property type="entry name" value="FAD/NAD-bd_sf"/>
</dbReference>
<dbReference type="PANTHER" id="PTHR42887">
    <property type="entry name" value="OS12G0638800 PROTEIN"/>
    <property type="match status" value="1"/>
</dbReference>
<dbReference type="Gene3D" id="2.40.30.10">
    <property type="entry name" value="Translation factors"/>
    <property type="match status" value="1"/>
</dbReference>
<dbReference type="RefSeq" id="WP_051052485.1">
    <property type="nucleotide sequence ID" value="NZ_CAMQFR010000002.1"/>
</dbReference>
<dbReference type="InterPro" id="IPR055178">
    <property type="entry name" value="RsdA/BaiN/AoA(So)-like_dom"/>
</dbReference>
<comment type="cofactor">
    <cofactor evidence="1">
        <name>FAD</name>
        <dbReference type="ChEBI" id="CHEBI:57692"/>
    </cofactor>
</comment>
<dbReference type="Gene3D" id="1.10.8.260">
    <property type="entry name" value="HI0933 insert domain-like"/>
    <property type="match status" value="1"/>
</dbReference>
<dbReference type="SUPFAM" id="SSF51905">
    <property type="entry name" value="FAD/NAD(P)-binding domain"/>
    <property type="match status" value="1"/>
</dbReference>
<gene>
    <name evidence="6" type="ORF">NCTC11009_00816</name>
</gene>
<protein>
    <submittedName>
        <fullName evidence="6">Anaerobic glycerol-3-phosphate dehydrogenase subunit B</fullName>
    </submittedName>
</protein>
<name>A0A2X1WLC6_9BURK</name>
<dbReference type="Gene3D" id="3.50.50.60">
    <property type="entry name" value="FAD/NAD(P)-binding domain"/>
    <property type="match status" value="1"/>
</dbReference>
<organism evidence="6 7">
    <name type="scientific">Oligella urethralis</name>
    <dbReference type="NCBI Taxonomy" id="90245"/>
    <lineage>
        <taxon>Bacteria</taxon>
        <taxon>Pseudomonadati</taxon>
        <taxon>Pseudomonadota</taxon>
        <taxon>Betaproteobacteria</taxon>
        <taxon>Burkholderiales</taxon>
        <taxon>Alcaligenaceae</taxon>
        <taxon>Oligella</taxon>
    </lineage>
</organism>
<dbReference type="AlphaFoldDB" id="A0A2X1WLC6"/>
<proteinExistence type="predicted"/>
<reference evidence="6 7" key="1">
    <citation type="submission" date="2018-06" db="EMBL/GenBank/DDBJ databases">
        <authorList>
            <consortium name="Pathogen Informatics"/>
            <person name="Doyle S."/>
        </authorList>
    </citation>
    <scope>NUCLEOTIDE SEQUENCE [LARGE SCALE GENOMIC DNA]</scope>
    <source>
        <strain evidence="6 7">NCTC11009</strain>
    </source>
</reference>
<dbReference type="PRINTS" id="PR00368">
    <property type="entry name" value="FADPNR"/>
</dbReference>
<dbReference type="InterPro" id="IPR057661">
    <property type="entry name" value="RsdA/BaiN/AoA(So)_Rossmann"/>
</dbReference>
<dbReference type="Proteomes" id="UP000250242">
    <property type="component" value="Unassembled WGS sequence"/>
</dbReference>
<keyword evidence="2" id="KW-0285">Flavoprotein</keyword>
<sequence>MSRSKVASNTHSDVIIIGAGAAGMMCAARAAAAGLSVQLLDHAQKLGEKIRISGGGRCNFTNLGASWENYVSQNPRFARYALTYYRPSDFLALLERYQIPWHEKHKGQLFCDHSAQDIIDLLKNECDVAGVRWRMPCAVEGVERMASAGAAPMYRLQTTAGVLSAEKLVVATGGMAIPLLGATDFGLSLARQFGLKVVEPRPALVPLLFQAEQWQRFSELSGISLEVLIANGQGKKAQRFVEDVLFTHRGLSGPGVLQISSYWDGQSPIYLNLNHQSNNEDWLLEEKRRSKQQLLTLLSTIWPKRLAQLWPQQLGFKTDIRLAEVADKRLRELAYAIENWSLKPSATAGYKKAEAMRGGVSTEALNQKTMEAKAVAGLYFIGEVVDITGWLGGYNFQWAWSSAVVCADAMAATLSMVSGLAHA</sequence>
<dbReference type="Pfam" id="PF22780">
    <property type="entry name" value="HI0933_like_1st"/>
    <property type="match status" value="1"/>
</dbReference>
<evidence type="ECO:0000256" key="2">
    <source>
        <dbReference type="ARBA" id="ARBA00022630"/>
    </source>
</evidence>
<evidence type="ECO:0000259" key="5">
    <source>
        <dbReference type="Pfam" id="PF22780"/>
    </source>
</evidence>